<sequence>MIGAGFGGIYAAHKLANELGLSVIGFDKADGPGGTWYWNRYPGALSDTESPLYRFSFDQEMLQEDTWEHNYLTQPEILSYLERVMDRFDLRRHFRFGAQNEVTSTVYRDESGLWEVTTARGDVYRARYVVNAVGLLSSVNMPQIPGLDTFAGEVLHTGAWPESHDLAGKRVGVVGSGSTGNQVVTAVAPQAAHLTHFIRTPQYSVPTGKRRVSEQELTEVKDHYDEIWAQAKNSSVAFGFEEPTTPALSVSEEERNRVYEEAWQRGGGFRFMFGTFGDIATDVEANETAAVFIRSKITQIVKDPEKARKLTPHDLYARRPQCDSGFFEAFNRDTVDVVALKETPFQEITPQGVVTEDGKLHELDVLIFATGFDAVDGNYRRMEIRGRNGLELNEHWQGQPSSYLGVSTAHFPNWFMVLGPNGPFTNLVPSIETQVDWINDLVKQAEDHNLKAIEPTAEAEEEWGQMCTEIANMTVFTKVDSWIFGANIPGKKPSVLFYLGGLRNYRDVLQDIRENGYRGFRLEPSYIPAGA</sequence>
<keyword evidence="3" id="KW-0274">FAD</keyword>
<evidence type="ECO:0000256" key="3">
    <source>
        <dbReference type="ARBA" id="ARBA00022827"/>
    </source>
</evidence>
<keyword evidence="2" id="KW-0285">Flavoprotein</keyword>
<reference evidence="6" key="1">
    <citation type="submission" date="2022-03" db="EMBL/GenBank/DDBJ databases">
        <title>Brevibacterium spongiae sp. nov., isolated from marine sponge.</title>
        <authorList>
            <person name="Li Z."/>
            <person name="Zhang M."/>
        </authorList>
    </citation>
    <scope>NUCLEOTIDE SEQUENCE</scope>
    <source>
        <strain evidence="6">WHS-Z9</strain>
    </source>
</reference>
<dbReference type="InterPro" id="IPR036188">
    <property type="entry name" value="FAD/NAD-bd_sf"/>
</dbReference>
<dbReference type="Gene3D" id="3.50.50.60">
    <property type="entry name" value="FAD/NAD(P)-binding domain"/>
    <property type="match status" value="2"/>
</dbReference>
<name>A0ABY5SPH4_9MICO</name>
<dbReference type="InterPro" id="IPR050775">
    <property type="entry name" value="FAD-binding_Monooxygenases"/>
</dbReference>
<keyword evidence="5" id="KW-0560">Oxidoreductase</keyword>
<evidence type="ECO:0000313" key="6">
    <source>
        <dbReference type="EMBL" id="UVI36433.1"/>
    </source>
</evidence>
<evidence type="ECO:0000256" key="2">
    <source>
        <dbReference type="ARBA" id="ARBA00022630"/>
    </source>
</evidence>
<evidence type="ECO:0000256" key="1">
    <source>
        <dbReference type="ARBA" id="ARBA00010139"/>
    </source>
</evidence>
<dbReference type="Proteomes" id="UP001064879">
    <property type="component" value="Chromosome"/>
</dbReference>
<dbReference type="PANTHER" id="PTHR43098:SF5">
    <property type="entry name" value="DUAL-FUNCTIONAL MONOOXYGENASE_METHYLTRANSFERASE PSOF"/>
    <property type="match status" value="1"/>
</dbReference>
<comment type="similarity">
    <text evidence="1">Belongs to the FAD-binding monooxygenase family.</text>
</comment>
<evidence type="ECO:0000256" key="4">
    <source>
        <dbReference type="ARBA" id="ARBA00022857"/>
    </source>
</evidence>
<organism evidence="6 7">
    <name type="scientific">Brevibacterium spongiae</name>
    <dbReference type="NCBI Taxonomy" id="2909672"/>
    <lineage>
        <taxon>Bacteria</taxon>
        <taxon>Bacillati</taxon>
        <taxon>Actinomycetota</taxon>
        <taxon>Actinomycetes</taxon>
        <taxon>Micrococcales</taxon>
        <taxon>Brevibacteriaceae</taxon>
        <taxon>Brevibacterium</taxon>
    </lineage>
</organism>
<dbReference type="PANTHER" id="PTHR43098">
    <property type="entry name" value="L-ORNITHINE N(5)-MONOOXYGENASE-RELATED"/>
    <property type="match status" value="1"/>
</dbReference>
<proteinExistence type="inferred from homology"/>
<dbReference type="RefSeq" id="WP_265419009.1">
    <property type="nucleotide sequence ID" value="NZ_CP093443.1"/>
</dbReference>
<keyword evidence="4" id="KW-0521">NADP</keyword>
<dbReference type="InterPro" id="IPR020946">
    <property type="entry name" value="Flavin_mOase-like"/>
</dbReference>
<gene>
    <name evidence="6" type="ORF">L1F31_01860</name>
</gene>
<protein>
    <submittedName>
        <fullName evidence="6">NAD(P)/FAD-dependent oxidoreductase</fullName>
    </submittedName>
</protein>
<evidence type="ECO:0000313" key="7">
    <source>
        <dbReference type="Proteomes" id="UP001064879"/>
    </source>
</evidence>
<evidence type="ECO:0000256" key="5">
    <source>
        <dbReference type="ARBA" id="ARBA00023002"/>
    </source>
</evidence>
<dbReference type="SUPFAM" id="SSF51905">
    <property type="entry name" value="FAD/NAD(P)-binding domain"/>
    <property type="match status" value="2"/>
</dbReference>
<accession>A0ABY5SPH4</accession>
<keyword evidence="7" id="KW-1185">Reference proteome</keyword>
<dbReference type="Pfam" id="PF00743">
    <property type="entry name" value="FMO-like"/>
    <property type="match status" value="1"/>
</dbReference>
<dbReference type="EMBL" id="CP093443">
    <property type="protein sequence ID" value="UVI36433.1"/>
    <property type="molecule type" value="Genomic_DNA"/>
</dbReference>